<dbReference type="STRING" id="1160895.CM19_04285"/>
<dbReference type="AlphaFoldDB" id="A0A031LRZ3"/>
<dbReference type="InterPro" id="IPR007050">
    <property type="entry name" value="HTH_bacterioopsin"/>
</dbReference>
<dbReference type="Pfam" id="PF04967">
    <property type="entry name" value="HTH_10"/>
    <property type="match status" value="1"/>
</dbReference>
<dbReference type="RefSeq" id="WP_048099159.1">
    <property type="nucleotide sequence ID" value="NZ_JFZT01000030.1"/>
</dbReference>
<evidence type="ECO:0000313" key="3">
    <source>
        <dbReference type="Proteomes" id="UP000024332"/>
    </source>
</evidence>
<dbReference type="PANTHER" id="PTHR34236">
    <property type="entry name" value="DIMETHYL SULFOXIDE REDUCTASE TRANSCRIPTIONAL ACTIVATOR"/>
    <property type="match status" value="1"/>
</dbReference>
<feature type="domain" description="HTH bat-type" evidence="1">
    <location>
        <begin position="149"/>
        <end position="201"/>
    </location>
</feature>
<keyword evidence="3" id="KW-1185">Reference proteome</keyword>
<protein>
    <recommendedName>
        <fullName evidence="1">HTH bat-type domain-containing protein</fullName>
    </recommendedName>
</protein>
<proteinExistence type="predicted"/>
<dbReference type="EMBL" id="JFZT01000030">
    <property type="protein sequence ID" value="EZQ10269.1"/>
    <property type="molecule type" value="Genomic_DNA"/>
</dbReference>
<name>A0A031LRZ3_9CREN</name>
<sequence length="207" mass="24464">MKDEIKILRIEVLHESCWTEKTDNFDVKVQTIYEDFPNMEVYNSQLLVWGKDSKKFIKMIKSNVYIVNTFGEEVKLINCICRRDNTISDIVKKYQGTILSQYNFEGTEYWKILIKNNVIDKFRERLEEISHIKGFQVTDLTSFSPFPELTNIQKKIIIKAFSKGYYSFPKNANAREISKELGISPVTFIYHLRKAERNIIKHYLNNA</sequence>
<dbReference type="Proteomes" id="UP000024332">
    <property type="component" value="Unassembled WGS sequence"/>
</dbReference>
<organism evidence="2 3">
    <name type="scientific">Candidatus Acidianus copahuensis</name>
    <dbReference type="NCBI Taxonomy" id="1160895"/>
    <lineage>
        <taxon>Archaea</taxon>
        <taxon>Thermoproteota</taxon>
        <taxon>Thermoprotei</taxon>
        <taxon>Sulfolobales</taxon>
        <taxon>Sulfolobaceae</taxon>
        <taxon>Acidianus</taxon>
    </lineage>
</organism>
<accession>A0A031LRZ3</accession>
<gene>
    <name evidence="2" type="ORF">CM19_04285</name>
</gene>
<dbReference type="PANTHER" id="PTHR34236:SF1">
    <property type="entry name" value="DIMETHYL SULFOXIDE REDUCTASE TRANSCRIPTIONAL ACTIVATOR"/>
    <property type="match status" value="1"/>
</dbReference>
<evidence type="ECO:0000313" key="2">
    <source>
        <dbReference type="EMBL" id="EZQ10269.1"/>
    </source>
</evidence>
<dbReference type="OrthoDB" id="27447at2157"/>
<reference evidence="2 3" key="1">
    <citation type="submission" date="2014-03" db="EMBL/GenBank/DDBJ databases">
        <title>Draft genome sequence of the novel thermoacidophilic archaea Acidianus copahuensis ALE1 strain, isolated from Copahue volcanic area in Neuquen Argentina.</title>
        <authorList>
            <person name="Urbieta M.S."/>
            <person name="Rascovan N."/>
            <person name="Castro C."/>
            <person name="Revale S."/>
            <person name="Giaveno M.A."/>
            <person name="Vazquez M.P."/>
            <person name="Donati E.R."/>
        </authorList>
    </citation>
    <scope>NUCLEOTIDE SEQUENCE [LARGE SCALE GENOMIC DNA]</scope>
    <source>
        <strain evidence="2 3">ALE1</strain>
    </source>
</reference>
<comment type="caution">
    <text evidence="2">The sequence shown here is derived from an EMBL/GenBank/DDBJ whole genome shotgun (WGS) entry which is preliminary data.</text>
</comment>
<evidence type="ECO:0000259" key="1">
    <source>
        <dbReference type="Pfam" id="PF04967"/>
    </source>
</evidence>